<keyword evidence="3" id="KW-1185">Reference proteome</keyword>
<keyword evidence="1" id="KW-0812">Transmembrane</keyword>
<gene>
    <name evidence="2" type="ORF">TCM_040493</name>
</gene>
<organism evidence="2 3">
    <name type="scientific">Theobroma cacao</name>
    <name type="common">Cacao</name>
    <name type="synonym">Cocoa</name>
    <dbReference type="NCBI Taxonomy" id="3641"/>
    <lineage>
        <taxon>Eukaryota</taxon>
        <taxon>Viridiplantae</taxon>
        <taxon>Streptophyta</taxon>
        <taxon>Embryophyta</taxon>
        <taxon>Tracheophyta</taxon>
        <taxon>Spermatophyta</taxon>
        <taxon>Magnoliopsida</taxon>
        <taxon>eudicotyledons</taxon>
        <taxon>Gunneridae</taxon>
        <taxon>Pentapetalae</taxon>
        <taxon>rosids</taxon>
        <taxon>malvids</taxon>
        <taxon>Malvales</taxon>
        <taxon>Malvaceae</taxon>
        <taxon>Byttnerioideae</taxon>
        <taxon>Theobroma</taxon>
    </lineage>
</organism>
<dbReference type="Proteomes" id="UP000026915">
    <property type="component" value="Chromosome 9"/>
</dbReference>
<dbReference type="EMBL" id="CM001887">
    <property type="protein sequence ID" value="EOY32517.1"/>
    <property type="molecule type" value="Genomic_DNA"/>
</dbReference>
<sequence length="93" mass="10730">MPILFLLGYTHSLFFSFFFFISFSLSSFPLSHRSATPFFSFFFFSYTHKLATQAFVYSLTNPIAPALVFSFKFAAKLFLFPLKICSKTLTIFS</sequence>
<dbReference type="AlphaFoldDB" id="A0A061GTL3"/>
<accession>A0A061GTL3</accession>
<feature type="transmembrane region" description="Helical" evidence="1">
    <location>
        <begin position="6"/>
        <end position="26"/>
    </location>
</feature>
<keyword evidence="1" id="KW-1133">Transmembrane helix</keyword>
<proteinExistence type="predicted"/>
<evidence type="ECO:0000313" key="3">
    <source>
        <dbReference type="Proteomes" id="UP000026915"/>
    </source>
</evidence>
<evidence type="ECO:0000256" key="1">
    <source>
        <dbReference type="SAM" id="Phobius"/>
    </source>
</evidence>
<keyword evidence="1" id="KW-0472">Membrane</keyword>
<dbReference type="InParanoid" id="A0A061GTL3"/>
<name>A0A061GTL3_THECC</name>
<dbReference type="Gramene" id="EOY32517">
    <property type="protein sequence ID" value="EOY32517"/>
    <property type="gene ID" value="TCM_040493"/>
</dbReference>
<reference evidence="2 3" key="1">
    <citation type="journal article" date="2013" name="Genome Biol.">
        <title>The genome sequence of the most widely cultivated cacao type and its use to identify candidate genes regulating pod color.</title>
        <authorList>
            <person name="Motamayor J.C."/>
            <person name="Mockaitis K."/>
            <person name="Schmutz J."/>
            <person name="Haiminen N."/>
            <person name="Iii D.L."/>
            <person name="Cornejo O."/>
            <person name="Findley S.D."/>
            <person name="Zheng P."/>
            <person name="Utro F."/>
            <person name="Royaert S."/>
            <person name="Saski C."/>
            <person name="Jenkins J."/>
            <person name="Podicheti R."/>
            <person name="Zhao M."/>
            <person name="Scheffler B.E."/>
            <person name="Stack J.C."/>
            <person name="Feltus F.A."/>
            <person name="Mustiga G.M."/>
            <person name="Amores F."/>
            <person name="Phillips W."/>
            <person name="Marelli J.P."/>
            <person name="May G.D."/>
            <person name="Shapiro H."/>
            <person name="Ma J."/>
            <person name="Bustamante C.D."/>
            <person name="Schnell R.J."/>
            <person name="Main D."/>
            <person name="Gilbert D."/>
            <person name="Parida L."/>
            <person name="Kuhn D.N."/>
        </authorList>
    </citation>
    <scope>NUCLEOTIDE SEQUENCE [LARGE SCALE GENOMIC DNA]</scope>
    <source>
        <strain evidence="3">cv. Matina 1-6</strain>
    </source>
</reference>
<dbReference type="HOGENOM" id="CLU_2403988_0_0_1"/>
<protein>
    <submittedName>
        <fullName evidence="2">Uncharacterized protein</fullName>
    </submittedName>
</protein>
<evidence type="ECO:0000313" key="2">
    <source>
        <dbReference type="EMBL" id="EOY32517.1"/>
    </source>
</evidence>